<feature type="domain" description="SET" evidence="1">
    <location>
        <begin position="86"/>
        <end position="201"/>
    </location>
</feature>
<dbReference type="SMART" id="SM00317">
    <property type="entry name" value="SET"/>
    <property type="match status" value="1"/>
</dbReference>
<dbReference type="AlphaFoldDB" id="A0AAQ0J6C4"/>
<accession>A0AAQ0J6C4</accession>
<dbReference type="EMBL" id="CP035278">
    <property type="protein sequence ID" value="QHP82995.1"/>
    <property type="molecule type" value="Genomic_DNA"/>
</dbReference>
<reference evidence="2 4" key="1">
    <citation type="submission" date="2019-01" db="EMBL/GenBank/DDBJ databases">
        <title>Whole genome sequencing and annotation enables comparative genome analysis that reveals unique features of the Chlamydia suis R19 Genome.</title>
        <authorList>
            <person name="Dimond Z.E."/>
        </authorList>
    </citation>
    <scope>NUCLEOTIDE SEQUENCE [LARGE SCALE GENOMIC DNA]</scope>
    <source>
        <strain evidence="2 4">R19</strain>
    </source>
</reference>
<keyword evidence="4" id="KW-1185">Reference proteome</keyword>
<name>A0AAQ0J6C4_9CHLA</name>
<evidence type="ECO:0000313" key="2">
    <source>
        <dbReference type="EMBL" id="QHP82995.1"/>
    </source>
</evidence>
<evidence type="ECO:0000313" key="4">
    <source>
        <dbReference type="Proteomes" id="UP000512184"/>
    </source>
</evidence>
<dbReference type="Pfam" id="PF00856">
    <property type="entry name" value="SET"/>
    <property type="match status" value="1"/>
</dbReference>
<organism evidence="3 5">
    <name type="scientific">Chlamydia suis</name>
    <dbReference type="NCBI Taxonomy" id="83559"/>
    <lineage>
        <taxon>Bacteria</taxon>
        <taxon>Pseudomonadati</taxon>
        <taxon>Chlamydiota</taxon>
        <taxon>Chlamydiia</taxon>
        <taxon>Chlamydiales</taxon>
        <taxon>Chlamydiaceae</taxon>
        <taxon>Chlamydia/Chlamydophila group</taxon>
        <taxon>Chlamydia</taxon>
    </lineage>
</organism>
<dbReference type="PANTHER" id="PTHR45660">
    <property type="entry name" value="HISTONE-LYSINE N-METHYLTRANSFERASE SETMAR"/>
    <property type="match status" value="1"/>
</dbReference>
<gene>
    <name evidence="2" type="primary">hypothetical protein</name>
    <name evidence="2" type="ORF">Chls_120</name>
    <name evidence="3" type="ORF">INQ84_01765</name>
</gene>
<evidence type="ECO:0000259" key="1">
    <source>
        <dbReference type="PROSITE" id="PS50280"/>
    </source>
</evidence>
<proteinExistence type="predicted"/>
<evidence type="ECO:0000313" key="3">
    <source>
        <dbReference type="EMBL" id="QYC74711.1"/>
    </source>
</evidence>
<dbReference type="GO" id="GO:0003690">
    <property type="term" value="F:double-stranded DNA binding"/>
    <property type="evidence" value="ECO:0007669"/>
    <property type="project" value="TreeGrafter"/>
</dbReference>
<evidence type="ECO:0000313" key="5">
    <source>
        <dbReference type="Proteomes" id="UP000825134"/>
    </source>
</evidence>
<dbReference type="SUPFAM" id="SSF82199">
    <property type="entry name" value="SET domain"/>
    <property type="match status" value="1"/>
</dbReference>
<dbReference type="InterPro" id="IPR046341">
    <property type="entry name" value="SET_dom_sf"/>
</dbReference>
<sequence length="219" mass="25708">MTASYTQDTLYLALHGGIKSATPCSLVKVEKLLQFSFLPHLQFQNSRVEKRIRQLCYREEKRQSVSSLAKWLGQLHKQQLRIPDIPPVAICWIDAFVGYGVFAREFIPAWSYIGEYTGILRRRQAFWLDENDYCFRYPVPHYACRYFTIDSGRQGNITRFINHSDNPNLEAIGAFEGGLFHIIIRAIKDILPGEELCYHYGPLYWKHRQKKEEFIPQEE</sequence>
<dbReference type="InterPro" id="IPR001214">
    <property type="entry name" value="SET_dom"/>
</dbReference>
<protein>
    <submittedName>
        <fullName evidence="3">SET domain-containing protein-lysine N-methyltransferase</fullName>
    </submittedName>
</protein>
<dbReference type="CDD" id="cd10522">
    <property type="entry name" value="SET_LegAS4-like"/>
    <property type="match status" value="1"/>
</dbReference>
<reference evidence="3" key="2">
    <citation type="journal article" date="2021" name="Front. Microbiol.">
        <title>Generation of Tetracycline and Rifamycin Resistant Chlamydia Suis Recombinants.</title>
        <authorList>
            <person name="Marti H."/>
            <person name="Bommana S."/>
            <person name="Read T.D."/>
            <person name="Pesch T."/>
            <person name="Prahauser B."/>
            <person name="Dean D."/>
            <person name="Borel N."/>
        </authorList>
    </citation>
    <scope>NUCLEOTIDE SEQUENCE</scope>
    <source>
        <strain evidence="3">208.1</strain>
    </source>
</reference>
<dbReference type="PROSITE" id="PS50280">
    <property type="entry name" value="SET"/>
    <property type="match status" value="1"/>
</dbReference>
<dbReference type="Gene3D" id="2.170.270.10">
    <property type="entry name" value="SET domain"/>
    <property type="match status" value="1"/>
</dbReference>
<dbReference type="InterPro" id="IPR044427">
    <property type="entry name" value="LegAS4-like_SET"/>
</dbReference>
<dbReference type="RefSeq" id="WP_010232711.1">
    <property type="nucleotide sequence ID" value="NZ_CP035278.1"/>
</dbReference>
<dbReference type="GO" id="GO:0042054">
    <property type="term" value="F:histone methyltransferase activity"/>
    <property type="evidence" value="ECO:0007669"/>
    <property type="project" value="TreeGrafter"/>
</dbReference>
<dbReference type="Proteomes" id="UP000512184">
    <property type="component" value="Chromosome"/>
</dbReference>
<dbReference type="PANTHER" id="PTHR45660:SF13">
    <property type="entry name" value="HISTONE-LYSINE N-METHYLTRANSFERASE SETMAR"/>
    <property type="match status" value="1"/>
</dbReference>
<dbReference type="EMBL" id="CP063185">
    <property type="protein sequence ID" value="QYC74711.1"/>
    <property type="molecule type" value="Genomic_DNA"/>
</dbReference>
<dbReference type="InterPro" id="IPR051357">
    <property type="entry name" value="H3K9_HMTase_SUVAR3-9"/>
</dbReference>
<dbReference type="Proteomes" id="UP000825134">
    <property type="component" value="Chromosome"/>
</dbReference>